<accession>A0ABT4ZJJ5</accession>
<dbReference type="InterPro" id="IPR036390">
    <property type="entry name" value="WH_DNA-bd_sf"/>
</dbReference>
<evidence type="ECO:0000313" key="6">
    <source>
        <dbReference type="EMBL" id="MDB6179511.1"/>
    </source>
</evidence>
<feature type="domain" description="HTH lysR-type" evidence="5">
    <location>
        <begin position="1"/>
        <end position="58"/>
    </location>
</feature>
<comment type="similarity">
    <text evidence="1">Belongs to the LysR transcriptional regulatory family.</text>
</comment>
<dbReference type="RefSeq" id="WP_271890608.1">
    <property type="nucleotide sequence ID" value="NZ_JAQBIE010000038.1"/>
</dbReference>
<dbReference type="SUPFAM" id="SSF53850">
    <property type="entry name" value="Periplasmic binding protein-like II"/>
    <property type="match status" value="1"/>
</dbReference>
<dbReference type="EMBL" id="JAQBIE010000038">
    <property type="protein sequence ID" value="MDB6179511.1"/>
    <property type="molecule type" value="Genomic_DNA"/>
</dbReference>
<dbReference type="PANTHER" id="PTHR30427:SF1">
    <property type="entry name" value="TRANSCRIPTIONAL ACTIVATOR PROTEIN LYSR"/>
    <property type="match status" value="1"/>
</dbReference>
<evidence type="ECO:0000256" key="4">
    <source>
        <dbReference type="ARBA" id="ARBA00023163"/>
    </source>
</evidence>
<keyword evidence="4" id="KW-0804">Transcription</keyword>
<evidence type="ECO:0000313" key="7">
    <source>
        <dbReference type="Proteomes" id="UP001165641"/>
    </source>
</evidence>
<dbReference type="InterPro" id="IPR036388">
    <property type="entry name" value="WH-like_DNA-bd_sf"/>
</dbReference>
<name>A0ABT4ZJJ5_9RHOB</name>
<gene>
    <name evidence="6" type="ORF">PAF17_18695</name>
</gene>
<comment type="caution">
    <text evidence="6">The sequence shown here is derived from an EMBL/GenBank/DDBJ whole genome shotgun (WGS) entry which is preliminary data.</text>
</comment>
<evidence type="ECO:0000256" key="1">
    <source>
        <dbReference type="ARBA" id="ARBA00009437"/>
    </source>
</evidence>
<dbReference type="Proteomes" id="UP001165641">
    <property type="component" value="Unassembled WGS sequence"/>
</dbReference>
<dbReference type="Pfam" id="PF03466">
    <property type="entry name" value="LysR_substrate"/>
    <property type="match status" value="1"/>
</dbReference>
<evidence type="ECO:0000256" key="3">
    <source>
        <dbReference type="ARBA" id="ARBA00023125"/>
    </source>
</evidence>
<proteinExistence type="inferred from homology"/>
<sequence length="302" mass="33787">MNIKGLRAFNLVMQLGTLRVAAKRMNTSNSALSRQLAVLEHELGLQLFHRNKQRLIPTREGVAFYREAQVMLENLERVPEIVQNVREGTHHQIKVNAIPRLGTVIAIPATARFLKQHPEMHVVVHADTRRVMERSVAGNQFDLGVGPLPASNPDLRTEVLGRIPPMVVMSPDHRLAKFDRVPPAELQGEQFVRITSNLLIGEQVEDLFAAYDLAPPSRVKVANTMLACALVAEGYGITIADALSPLIFRDEVLCRPLDTDEWLSFGLLFPPAQERSDALDNLVTIFRSTAEDMIAQLRDRID</sequence>
<reference evidence="6" key="1">
    <citation type="submission" date="2022-12" db="EMBL/GenBank/DDBJ databases">
        <title>Paracoccus onchidii sp. nov., isolated from a marine invertebrate from the South China Sea.</title>
        <authorList>
            <person name="Xu S."/>
            <person name="Liu Z."/>
            <person name="Xu Y."/>
        </authorList>
    </citation>
    <scope>NUCLEOTIDE SEQUENCE</scope>
    <source>
        <strain evidence="6">Z330</strain>
    </source>
</reference>
<evidence type="ECO:0000256" key="2">
    <source>
        <dbReference type="ARBA" id="ARBA00023015"/>
    </source>
</evidence>
<evidence type="ECO:0000259" key="5">
    <source>
        <dbReference type="PROSITE" id="PS50931"/>
    </source>
</evidence>
<keyword evidence="7" id="KW-1185">Reference proteome</keyword>
<dbReference type="PANTHER" id="PTHR30427">
    <property type="entry name" value="TRANSCRIPTIONAL ACTIVATOR PROTEIN LYSR"/>
    <property type="match status" value="1"/>
</dbReference>
<keyword evidence="3" id="KW-0238">DNA-binding</keyword>
<dbReference type="InterPro" id="IPR005119">
    <property type="entry name" value="LysR_subst-bd"/>
</dbReference>
<keyword evidence="2" id="KW-0805">Transcription regulation</keyword>
<dbReference type="InterPro" id="IPR000847">
    <property type="entry name" value="LysR_HTH_N"/>
</dbReference>
<dbReference type="PROSITE" id="PS50931">
    <property type="entry name" value="HTH_LYSR"/>
    <property type="match status" value="1"/>
</dbReference>
<protein>
    <submittedName>
        <fullName evidence="6">LysR family transcriptional regulator</fullName>
    </submittedName>
</protein>
<organism evidence="6 7">
    <name type="scientific">Paracoccus onchidii</name>
    <dbReference type="NCBI Taxonomy" id="3017813"/>
    <lineage>
        <taxon>Bacteria</taxon>
        <taxon>Pseudomonadati</taxon>
        <taxon>Pseudomonadota</taxon>
        <taxon>Alphaproteobacteria</taxon>
        <taxon>Rhodobacterales</taxon>
        <taxon>Paracoccaceae</taxon>
        <taxon>Paracoccus</taxon>
    </lineage>
</organism>
<dbReference type="Pfam" id="PF00126">
    <property type="entry name" value="HTH_1"/>
    <property type="match status" value="1"/>
</dbReference>
<dbReference type="SUPFAM" id="SSF46785">
    <property type="entry name" value="Winged helix' DNA-binding domain"/>
    <property type="match status" value="1"/>
</dbReference>
<dbReference type="Gene3D" id="1.10.10.10">
    <property type="entry name" value="Winged helix-like DNA-binding domain superfamily/Winged helix DNA-binding domain"/>
    <property type="match status" value="1"/>
</dbReference>
<dbReference type="Gene3D" id="3.40.190.290">
    <property type="match status" value="1"/>
</dbReference>